<protein>
    <recommendedName>
        <fullName evidence="7">Inositol-1-monophosphatase</fullName>
        <ecNumber evidence="7">3.1.3.25</ecNumber>
    </recommendedName>
</protein>
<sequence length="295" mass="32266">MANLDLPTVRMFLIEVAKEAGLIITRAGQSQVASTNKKNGTDIVTETDQEVEAHIAWRLKDRYPTFGFLGEESYKSGTKVLDKPTFIVDPIDGTSNFVHHFPAVCVSLGLVVSKRPAVGVVYNPFDDELWAAVQGGGAYMQKGGGQVQKLPLYMTPLESLQSACIGIEWGSDRDGPNFELNLKVFTTLVRSTRTGGRFVNSLRGTGSAAIAICRTAAGQQDMFWECGCWVWDVAAAWCILSEAGGIMVDGHPGNWEPPIDNRRYLAVRPATTGQKEVVEEFWSTMGDQRSLYGPP</sequence>
<keyword evidence="4 7" id="KW-0479">Metal-binding</keyword>
<name>A0ABR1Q7A7_9PEZI</name>
<evidence type="ECO:0000256" key="7">
    <source>
        <dbReference type="RuleBase" id="RU364068"/>
    </source>
</evidence>
<evidence type="ECO:0000313" key="8">
    <source>
        <dbReference type="EMBL" id="KAK7948422.1"/>
    </source>
</evidence>
<comment type="cofactor">
    <cofactor evidence="2 7">
        <name>Mg(2+)</name>
        <dbReference type="ChEBI" id="CHEBI:18420"/>
    </cofactor>
</comment>
<dbReference type="RefSeq" id="XP_066697928.1">
    <property type="nucleotide sequence ID" value="XM_066845530.1"/>
</dbReference>
<keyword evidence="6 7" id="KW-0460">Magnesium</keyword>
<evidence type="ECO:0000256" key="3">
    <source>
        <dbReference type="ARBA" id="ARBA00009759"/>
    </source>
</evidence>
<dbReference type="PANTHER" id="PTHR20854">
    <property type="entry name" value="INOSITOL MONOPHOSPHATASE"/>
    <property type="match status" value="1"/>
</dbReference>
<keyword evidence="5 7" id="KW-0378">Hydrolase</keyword>
<evidence type="ECO:0000256" key="2">
    <source>
        <dbReference type="ARBA" id="ARBA00001946"/>
    </source>
</evidence>
<evidence type="ECO:0000256" key="6">
    <source>
        <dbReference type="ARBA" id="ARBA00022842"/>
    </source>
</evidence>
<accession>A0ABR1Q7A7</accession>
<evidence type="ECO:0000256" key="4">
    <source>
        <dbReference type="ARBA" id="ARBA00022723"/>
    </source>
</evidence>
<comment type="pathway">
    <text evidence="7">Polyol metabolism; myo-inositol biosynthesis; myo-inositol from D-glucose 6-phosphate: step 2/2.</text>
</comment>
<dbReference type="PRINTS" id="PR00377">
    <property type="entry name" value="IMPHPHTASES"/>
</dbReference>
<evidence type="ECO:0000256" key="5">
    <source>
        <dbReference type="ARBA" id="ARBA00022801"/>
    </source>
</evidence>
<dbReference type="Gene3D" id="3.40.190.80">
    <property type="match status" value="1"/>
</dbReference>
<dbReference type="Pfam" id="PF00459">
    <property type="entry name" value="Inositol_P"/>
    <property type="match status" value="1"/>
</dbReference>
<comment type="similarity">
    <text evidence="3 7">Belongs to the inositol monophosphatase superfamily.</text>
</comment>
<dbReference type="InterPro" id="IPR000760">
    <property type="entry name" value="Inositol_monophosphatase-like"/>
</dbReference>
<dbReference type="InterPro" id="IPR020550">
    <property type="entry name" value="Inositol_monophosphatase_CS"/>
</dbReference>
<dbReference type="SUPFAM" id="SSF56655">
    <property type="entry name" value="Carbohydrate phosphatase"/>
    <property type="match status" value="1"/>
</dbReference>
<comment type="caution">
    <text evidence="8">The sequence shown here is derived from an EMBL/GenBank/DDBJ whole genome shotgun (WGS) entry which is preliminary data.</text>
</comment>
<dbReference type="CDD" id="cd01639">
    <property type="entry name" value="IMPase"/>
    <property type="match status" value="1"/>
</dbReference>
<reference evidence="8 9" key="1">
    <citation type="submission" date="2023-01" db="EMBL/GenBank/DDBJ databases">
        <title>Analysis of 21 Apiospora genomes using comparative genomics revels a genus with tremendous synthesis potential of carbohydrate active enzymes and secondary metabolites.</title>
        <authorList>
            <person name="Sorensen T."/>
        </authorList>
    </citation>
    <scope>NUCLEOTIDE SEQUENCE [LARGE SCALE GENOMIC DNA]</scope>
    <source>
        <strain evidence="8 9">CBS 24483</strain>
    </source>
</reference>
<dbReference type="PROSITE" id="PS00630">
    <property type="entry name" value="IMP_2"/>
    <property type="match status" value="1"/>
</dbReference>
<dbReference type="Proteomes" id="UP001391051">
    <property type="component" value="Unassembled WGS sequence"/>
</dbReference>
<keyword evidence="9" id="KW-1185">Reference proteome</keyword>
<dbReference type="PROSITE" id="PS00629">
    <property type="entry name" value="IMP_1"/>
    <property type="match status" value="1"/>
</dbReference>
<proteinExistence type="inferred from homology"/>
<dbReference type="EMBL" id="JAQQWE010000006">
    <property type="protein sequence ID" value="KAK7948422.1"/>
    <property type="molecule type" value="Genomic_DNA"/>
</dbReference>
<dbReference type="InterPro" id="IPR033942">
    <property type="entry name" value="IMPase"/>
</dbReference>
<dbReference type="EC" id="3.1.3.25" evidence="7"/>
<evidence type="ECO:0000256" key="1">
    <source>
        <dbReference type="ARBA" id="ARBA00001033"/>
    </source>
</evidence>
<evidence type="ECO:0000313" key="9">
    <source>
        <dbReference type="Proteomes" id="UP001391051"/>
    </source>
</evidence>
<organism evidence="8 9">
    <name type="scientific">Apiospora aurea</name>
    <dbReference type="NCBI Taxonomy" id="335848"/>
    <lineage>
        <taxon>Eukaryota</taxon>
        <taxon>Fungi</taxon>
        <taxon>Dikarya</taxon>
        <taxon>Ascomycota</taxon>
        <taxon>Pezizomycotina</taxon>
        <taxon>Sordariomycetes</taxon>
        <taxon>Xylariomycetidae</taxon>
        <taxon>Amphisphaeriales</taxon>
        <taxon>Apiosporaceae</taxon>
        <taxon>Apiospora</taxon>
    </lineage>
</organism>
<dbReference type="InterPro" id="IPR020583">
    <property type="entry name" value="Inositol_monoP_metal-BS"/>
</dbReference>
<dbReference type="Gene3D" id="3.30.540.10">
    <property type="entry name" value="Fructose-1,6-Bisphosphatase, subunit A, domain 1"/>
    <property type="match status" value="1"/>
</dbReference>
<dbReference type="PANTHER" id="PTHR20854:SF4">
    <property type="entry name" value="INOSITOL-1-MONOPHOSPHATASE-RELATED"/>
    <property type="match status" value="1"/>
</dbReference>
<gene>
    <name evidence="8" type="ORF">PG986_009308</name>
</gene>
<comment type="catalytic activity">
    <reaction evidence="1 7">
        <text>a myo-inositol phosphate + H2O = myo-inositol + phosphate</text>
        <dbReference type="Rhea" id="RHEA:24056"/>
        <dbReference type="ChEBI" id="CHEBI:15377"/>
        <dbReference type="ChEBI" id="CHEBI:17268"/>
        <dbReference type="ChEBI" id="CHEBI:43474"/>
        <dbReference type="ChEBI" id="CHEBI:84139"/>
        <dbReference type="EC" id="3.1.3.25"/>
    </reaction>
</comment>
<dbReference type="GeneID" id="92078592"/>